<evidence type="ECO:0000256" key="1">
    <source>
        <dbReference type="SAM" id="MobiDB-lite"/>
    </source>
</evidence>
<feature type="region of interest" description="Disordered" evidence="1">
    <location>
        <begin position="378"/>
        <end position="399"/>
    </location>
</feature>
<gene>
    <name evidence="3" type="ORF">MM415A00270_0027</name>
    <name evidence="2" type="ORF">MM415B00672_0013</name>
</gene>
<organism evidence="2">
    <name type="scientific">viral metagenome</name>
    <dbReference type="NCBI Taxonomy" id="1070528"/>
    <lineage>
        <taxon>unclassified sequences</taxon>
        <taxon>metagenomes</taxon>
        <taxon>organismal metagenomes</taxon>
    </lineage>
</organism>
<reference evidence="2" key="1">
    <citation type="submission" date="2020-03" db="EMBL/GenBank/DDBJ databases">
        <title>The deep terrestrial virosphere.</title>
        <authorList>
            <person name="Holmfeldt K."/>
            <person name="Nilsson E."/>
            <person name="Simone D."/>
            <person name="Lopez-Fernandez M."/>
            <person name="Wu X."/>
            <person name="de Brujin I."/>
            <person name="Lundin D."/>
            <person name="Andersson A."/>
            <person name="Bertilsson S."/>
            <person name="Dopson M."/>
        </authorList>
    </citation>
    <scope>NUCLEOTIDE SEQUENCE</scope>
    <source>
        <strain evidence="3">MM415A00270</strain>
        <strain evidence="2">MM415B00672</strain>
    </source>
</reference>
<protein>
    <submittedName>
        <fullName evidence="2">Putative tail protein</fullName>
    </submittedName>
</protein>
<evidence type="ECO:0000313" key="2">
    <source>
        <dbReference type="EMBL" id="QJA62995.1"/>
    </source>
</evidence>
<dbReference type="EMBL" id="MT141487">
    <property type="protein sequence ID" value="QJA62995.1"/>
    <property type="molecule type" value="Genomic_DNA"/>
</dbReference>
<dbReference type="EMBL" id="MT142514">
    <property type="protein sequence ID" value="QJA83619.1"/>
    <property type="molecule type" value="Genomic_DNA"/>
</dbReference>
<proteinExistence type="predicted"/>
<sequence length="524" mass="52674">MDLLAKQLLKGVEGAASSVDGQIVVADGTTGKKIAFTNKQTLSATSPITLSNTPAVIASAAPVIAIPAATNAIPGHATAAQITKLDGIEAGAAALATVKADADVADAISKKHTQGTDQGLDTGGANAVVVADIKDAVTKKHTQNTDTDLDPTFEATFEKVANKDTTGGYAGLTLFKINFRNALNTITSFFTNAATVARTYTFPDKDITVAGTGDIDTHAGLTTGIHGVGAGTVAKVGDIAVDVNLSAAAQDAISKRHTQGTDVALGAVGTKNPPIDADKAIYRDSTASDALVTSTWTQIKAFLKTYFDTLYNLYVHPNHSGDVTSVADGAQTIANSAVTLAKMANMATASLIYRKTADAGAPEVNSLATLKTDLDLTGTNSGDNPGVTAVTGTSPVASSGGTTPAISIPAATNVAAGHATAAHITAIEANTAKVTNATHTGEVTGSGALTIVNDAVTYAKMQNVSATDKVLGRATAGAGDVEEIACTAAGRALIDDANAAAQIVTLGVLSIADAKNFALCVGTQ</sequence>
<evidence type="ECO:0000313" key="3">
    <source>
        <dbReference type="EMBL" id="QJA83619.1"/>
    </source>
</evidence>
<feature type="compositionally biased region" description="Polar residues" evidence="1">
    <location>
        <begin position="390"/>
        <end position="399"/>
    </location>
</feature>
<accession>A0A6M3J0Y6</accession>
<name>A0A6M3J0Y6_9ZZZZ</name>
<dbReference type="AlphaFoldDB" id="A0A6M3J0Y6"/>